<accession>A0ABY4CSC8</accession>
<protein>
    <submittedName>
        <fullName evidence="1">Uncharacterized protein</fullName>
    </submittedName>
</protein>
<dbReference type="RefSeq" id="WP_243794978.1">
    <property type="nucleotide sequence ID" value="NZ_CP094669.1"/>
</dbReference>
<proteinExistence type="predicted"/>
<evidence type="ECO:0000313" key="2">
    <source>
        <dbReference type="Proteomes" id="UP000831113"/>
    </source>
</evidence>
<dbReference type="EMBL" id="CP094669">
    <property type="protein sequence ID" value="UOG73108.1"/>
    <property type="molecule type" value="Genomic_DNA"/>
</dbReference>
<evidence type="ECO:0000313" key="1">
    <source>
        <dbReference type="EMBL" id="UOG73108.1"/>
    </source>
</evidence>
<organism evidence="1 2">
    <name type="scientific">Hymenobacter tibetensis</name>
    <dbReference type="NCBI Taxonomy" id="497967"/>
    <lineage>
        <taxon>Bacteria</taxon>
        <taxon>Pseudomonadati</taxon>
        <taxon>Bacteroidota</taxon>
        <taxon>Cytophagia</taxon>
        <taxon>Cytophagales</taxon>
        <taxon>Hymenobacteraceae</taxon>
        <taxon>Hymenobacter</taxon>
    </lineage>
</organism>
<dbReference type="Proteomes" id="UP000831113">
    <property type="component" value="Chromosome"/>
</dbReference>
<reference evidence="1 2" key="1">
    <citation type="submission" date="2022-03" db="EMBL/GenBank/DDBJ databases">
        <title>Hymenobactersp. isolated from the air.</title>
        <authorList>
            <person name="Won M."/>
            <person name="Kwon S.-W."/>
        </authorList>
    </citation>
    <scope>NUCLEOTIDE SEQUENCE [LARGE SCALE GENOMIC DNA]</scope>
    <source>
        <strain evidence="1 2">KACC 21982</strain>
    </source>
</reference>
<gene>
    <name evidence="1" type="ORF">MTX78_13335</name>
</gene>
<name>A0ABY4CSC8_9BACT</name>
<keyword evidence="2" id="KW-1185">Reference proteome</keyword>
<sequence>MSLVWFLLSGCQSDSPTTVLQVGYEDVHGTTAPDPDWLADTIAHTGQWSNQFLATADYGPSIIKTWSELGSPQHLRIGGWVWLPHGLMHAALVVVVERNGEAIHYRMLPIQEVVKRYKQWQLIHQTHFLPPNMQDTDQVKIYLWQWGYHYKFYFDDLFVEKIR</sequence>